<gene>
    <name evidence="1" type="ORF">METZ01_LOCUS173507</name>
</gene>
<name>A0A382C5R3_9ZZZZ</name>
<dbReference type="EMBL" id="UINC01032648">
    <property type="protein sequence ID" value="SVB20653.1"/>
    <property type="molecule type" value="Genomic_DNA"/>
</dbReference>
<reference evidence="1" key="1">
    <citation type="submission" date="2018-05" db="EMBL/GenBank/DDBJ databases">
        <authorList>
            <person name="Lanie J.A."/>
            <person name="Ng W.-L."/>
            <person name="Kazmierczak K.M."/>
            <person name="Andrzejewski T.M."/>
            <person name="Davidsen T.M."/>
            <person name="Wayne K.J."/>
            <person name="Tettelin H."/>
            <person name="Glass J.I."/>
            <person name="Rusch D."/>
            <person name="Podicherti R."/>
            <person name="Tsui H.-C.T."/>
            <person name="Winkler M.E."/>
        </authorList>
    </citation>
    <scope>NUCLEOTIDE SEQUENCE</scope>
</reference>
<evidence type="ECO:0000313" key="1">
    <source>
        <dbReference type="EMBL" id="SVB20653.1"/>
    </source>
</evidence>
<proteinExistence type="predicted"/>
<accession>A0A382C5R3</accession>
<organism evidence="1">
    <name type="scientific">marine metagenome</name>
    <dbReference type="NCBI Taxonomy" id="408172"/>
    <lineage>
        <taxon>unclassified sequences</taxon>
        <taxon>metagenomes</taxon>
        <taxon>ecological metagenomes</taxon>
    </lineage>
</organism>
<dbReference type="AlphaFoldDB" id="A0A382C5R3"/>
<sequence>MLKKIITHLSILTICLGKTIMINMETNLGLIQ</sequence>
<protein>
    <submittedName>
        <fullName evidence="1">Uncharacterized protein</fullName>
    </submittedName>
</protein>
<feature type="non-terminal residue" evidence="1">
    <location>
        <position position="32"/>
    </location>
</feature>